<feature type="non-terminal residue" evidence="1">
    <location>
        <position position="864"/>
    </location>
</feature>
<protein>
    <submittedName>
        <fullName evidence="1">Uncharacterized protein</fullName>
    </submittedName>
</protein>
<sequence>MDNTVAMGKMDKFLVLLFFWMNLAGSYALGHEISIIPVNTSNVIDNEKLIVNHSEYGEEKQGYRLPRNVTPVGYRLNITTQVGMPEGNLDEFQGRVEIDVIVEEQTDAIYLHSRNLTISEFHISEFDQRERLDSVTIDKDPLRNFLIFQRRNLGFEAATYTITIEYAGLFRNGSTVGFFKNSYTNDDGKQVWYAMTDFEPIDARAAFPCFDEPGFKTRFNISITHYKGYSATSNTPKIITTTPNDDGMVTTSFEETPKMSTYLVAFLVSNFESMSNAQGNLKILARPNAIKDASFALQTEIQILEKLDDYTKLPYSRYMKKLDQVAVKQVGSEGTSAMENWGLVIYREEHLLVHESTSQSARREQDIAETISHEFAHQWFGNLISPKWWKYLWLSEGMSTLFQYFILEKVKPEWRSIEKFSVEVVLLGAFNSDSPTGLPLNNDVKTSEEIESLFTHITYSKGAAILRMMQHFMTEPVFQRGLQNYINEEKETSVDSDDFFQLIDEVASRENPSMAAQRPGNLTEIMDVWVNRAGYPLITVTRNYTDNTVYFEQECFIASHMNTSVNCTNTWNVPINYATTGDTNFNNTAAQFWLIETFKEQAVNVKPEQWIILNKQVTGYYRVNYDEKNWLLIIEHLKTSRESIRAVNRAQLYSDALALVKAGRLNYTIVLGLASALKRETNHNVWAVAVELLLWLRNELLYTQYYPSFEEYFRMLNGSIDHQLIKSVELARGISWSSAFHDSEISFTLVYELCSHDLNMRNLFRGVADENYYTPRVKPFVPCCNYRNATDNEFNEIYNSISNEDIASTNGEPMKMLCLRNQWMLQSYLNLTNKNEELDFSTKGTEQITNFLGSTATTRAQLEK</sequence>
<keyword evidence="2" id="KW-1185">Reference proteome</keyword>
<evidence type="ECO:0000313" key="2">
    <source>
        <dbReference type="Proteomes" id="UP001239111"/>
    </source>
</evidence>
<accession>A0ACC2MZZ9</accession>
<organism evidence="1 2">
    <name type="scientific">Eretmocerus hayati</name>
    <dbReference type="NCBI Taxonomy" id="131215"/>
    <lineage>
        <taxon>Eukaryota</taxon>
        <taxon>Metazoa</taxon>
        <taxon>Ecdysozoa</taxon>
        <taxon>Arthropoda</taxon>
        <taxon>Hexapoda</taxon>
        <taxon>Insecta</taxon>
        <taxon>Pterygota</taxon>
        <taxon>Neoptera</taxon>
        <taxon>Endopterygota</taxon>
        <taxon>Hymenoptera</taxon>
        <taxon>Apocrita</taxon>
        <taxon>Proctotrupomorpha</taxon>
        <taxon>Chalcidoidea</taxon>
        <taxon>Aphelinidae</taxon>
        <taxon>Aphelininae</taxon>
        <taxon>Eretmocerus</taxon>
    </lineage>
</organism>
<reference evidence="1" key="1">
    <citation type="submission" date="2023-04" db="EMBL/GenBank/DDBJ databases">
        <title>A chromosome-level genome assembly of the parasitoid wasp Eretmocerus hayati.</title>
        <authorList>
            <person name="Zhong Y."/>
            <person name="Liu S."/>
            <person name="Liu Y."/>
        </authorList>
    </citation>
    <scope>NUCLEOTIDE SEQUENCE</scope>
    <source>
        <strain evidence="1">ZJU_SS_LIU_2023</strain>
    </source>
</reference>
<dbReference type="Proteomes" id="UP001239111">
    <property type="component" value="Chromosome 4"/>
</dbReference>
<comment type="caution">
    <text evidence="1">The sequence shown here is derived from an EMBL/GenBank/DDBJ whole genome shotgun (WGS) entry which is preliminary data.</text>
</comment>
<gene>
    <name evidence="1" type="ORF">QAD02_006067</name>
</gene>
<proteinExistence type="predicted"/>
<name>A0ACC2MZZ9_9HYME</name>
<evidence type="ECO:0000313" key="1">
    <source>
        <dbReference type="EMBL" id="KAJ8664405.1"/>
    </source>
</evidence>
<dbReference type="EMBL" id="CM056744">
    <property type="protein sequence ID" value="KAJ8664405.1"/>
    <property type="molecule type" value="Genomic_DNA"/>
</dbReference>